<reference evidence="2" key="1">
    <citation type="submission" date="2017-05" db="EMBL/GenBank/DDBJ databases">
        <title>Whole genome sequence of fish pathogenic bacteria, Photobacterium damselae subsp. piscicida, strain 91-197, isolated from hybrid striped bass (Morone sp.) in USA.</title>
        <authorList>
            <person name="Teru Y."/>
            <person name="Hikima J."/>
            <person name="Kono T."/>
            <person name="Sakai M."/>
            <person name="Takano T."/>
            <person name="Hawke J.P."/>
            <person name="Takeyama H."/>
            <person name="Aoki T."/>
        </authorList>
    </citation>
    <scope>NUCLEOTIDE SEQUENCE [LARGE SCALE GENOMIC DNA]</scope>
    <source>
        <strain evidence="2">91-197</strain>
    </source>
</reference>
<dbReference type="Proteomes" id="UP000218676">
    <property type="component" value="Chromosome 2"/>
</dbReference>
<name>A0AAD1CJ29_PHODP</name>
<gene>
    <name evidence="1" type="ORF">PDPUS_2_00508</name>
</gene>
<organism evidence="1 2">
    <name type="scientific">Photobacterium damsela subsp. piscicida</name>
    <name type="common">Pasteurella piscicida</name>
    <dbReference type="NCBI Taxonomy" id="38294"/>
    <lineage>
        <taxon>Bacteria</taxon>
        <taxon>Pseudomonadati</taxon>
        <taxon>Pseudomonadota</taxon>
        <taxon>Gammaproteobacteria</taxon>
        <taxon>Vibrionales</taxon>
        <taxon>Vibrionaceae</taxon>
        <taxon>Photobacterium</taxon>
    </lineage>
</organism>
<dbReference type="EMBL" id="AP018046">
    <property type="protein sequence ID" value="BAX55094.1"/>
    <property type="molecule type" value="Genomic_DNA"/>
</dbReference>
<proteinExistence type="predicted"/>
<sequence length="57" mass="6425">MFVGHIDRFPAQSYLAPKLLSAMKTAFSRIQDLPAHQLHISVQCGLYQRELLLLASV</sequence>
<dbReference type="AlphaFoldDB" id="A0AAD1CJ29"/>
<evidence type="ECO:0000313" key="1">
    <source>
        <dbReference type="EMBL" id="BAX55094.1"/>
    </source>
</evidence>
<evidence type="ECO:0000313" key="2">
    <source>
        <dbReference type="Proteomes" id="UP000218676"/>
    </source>
</evidence>
<accession>A0AAD1CJ29</accession>
<protein>
    <submittedName>
        <fullName evidence="1">Uncharacterized protein</fullName>
    </submittedName>
</protein>